<sequence>MTMTEQARDAKPSAIDKERLRLKYQEERNKRLRPDGNDQYLQIKGQLAHYLDDPYTPVAERAPKTDHVTFAFIGGGFAGLATAARLTEAGIKDVRIVEKGGDFGGTWYWNRYPGAQCDTASMVYMPLLEETGHMPSEKYAHAPEILAHCQRIGRQFNLYDNALFHTEVTSLDWDSAQSRWVIRTTRGDAFTAQYVGIGTGPLHVPKLPGIPGIERFKGHSFHTSRWDYDYTGGDPKGAPMTKLADKRVGIIGTGATSVQCIPHLARACKELYVFQRTPSSVDVRGNGPIDPDWFADIATPGWQQRWLENFTANQAGGSAEEDLVQDGWTDLSKRIRAKVMLLPREQRTLENMRATFEDSDFEKMEEIRNRVDTIVRDSETAKNLKAWYGQLCKRPCFHDAYLQAFNTPGTHLVDTEGKGVEEITENGIVVAGKEYALDCIIYASGFEVGTEYRRRAGFDLTGRDGIKLSEHWAEGMRTKHGIHVHGFPNVFFVQPTQGANLISNVPHNLTEAARTIALMVGHASDNGFTEIEVSKEAEDRWVELLLTSVGRMIGGPDCTPGYYNNEGREPGPAAKLNVGHPSGALAYFKYIDGWRNSGQFEGVQFR</sequence>
<comment type="caution">
    <text evidence="8">The sequence shown here is derived from an EMBL/GenBank/DDBJ whole genome shotgun (WGS) entry which is preliminary data.</text>
</comment>
<evidence type="ECO:0000256" key="5">
    <source>
        <dbReference type="ARBA" id="ARBA00022857"/>
    </source>
</evidence>
<protein>
    <submittedName>
        <fullName evidence="8">NAD(P)/FAD-dependent oxidoreductase</fullName>
    </submittedName>
</protein>
<organism evidence="8">
    <name type="scientific">Bradyrhizobium septentrionale</name>
    <dbReference type="NCBI Taxonomy" id="1404411"/>
    <lineage>
        <taxon>Bacteria</taxon>
        <taxon>Pseudomonadati</taxon>
        <taxon>Pseudomonadota</taxon>
        <taxon>Alphaproteobacteria</taxon>
        <taxon>Hyphomicrobiales</taxon>
        <taxon>Nitrobacteraceae</taxon>
        <taxon>Bradyrhizobium</taxon>
    </lineage>
</organism>
<dbReference type="AlphaFoldDB" id="A0A974A0I4"/>
<evidence type="ECO:0000256" key="6">
    <source>
        <dbReference type="ARBA" id="ARBA00023002"/>
    </source>
</evidence>
<dbReference type="InterPro" id="IPR050775">
    <property type="entry name" value="FAD-binding_Monooxygenases"/>
</dbReference>
<name>A0A974A0I4_9BRAD</name>
<dbReference type="SUPFAM" id="SSF51905">
    <property type="entry name" value="FAD/NAD(P)-binding domain"/>
    <property type="match status" value="1"/>
</dbReference>
<keyword evidence="5" id="KW-0521">NADP</keyword>
<keyword evidence="3" id="KW-0285">Flavoprotein</keyword>
<keyword evidence="6" id="KW-0560">Oxidoreductase</keyword>
<accession>A0A974A0I4</accession>
<gene>
    <name evidence="8" type="ORF">HAP48_013395</name>
</gene>
<keyword evidence="7" id="KW-0503">Monooxygenase</keyword>
<evidence type="ECO:0000256" key="4">
    <source>
        <dbReference type="ARBA" id="ARBA00022827"/>
    </source>
</evidence>
<comment type="cofactor">
    <cofactor evidence="1">
        <name>FAD</name>
        <dbReference type="ChEBI" id="CHEBI:57692"/>
    </cofactor>
</comment>
<reference evidence="8" key="1">
    <citation type="submission" date="2020-06" db="EMBL/GenBank/DDBJ databases">
        <title>Whole Genome Sequence of Bradyrhizobium sp. Strain 1S1.</title>
        <authorList>
            <person name="Bromfield E.S.P."/>
            <person name="Cloutier S."/>
        </authorList>
    </citation>
    <scope>NUCLEOTIDE SEQUENCE [LARGE SCALE GENOMIC DNA]</scope>
    <source>
        <strain evidence="8">1S1</strain>
    </source>
</reference>
<proteinExistence type="inferred from homology"/>
<evidence type="ECO:0000256" key="3">
    <source>
        <dbReference type="ARBA" id="ARBA00022630"/>
    </source>
</evidence>
<evidence type="ECO:0000313" key="8">
    <source>
        <dbReference type="EMBL" id="NVI43918.1"/>
    </source>
</evidence>
<evidence type="ECO:0000256" key="7">
    <source>
        <dbReference type="ARBA" id="ARBA00023033"/>
    </source>
</evidence>
<dbReference type="PANTHER" id="PTHR43098">
    <property type="entry name" value="L-ORNITHINE N(5)-MONOOXYGENASE-RELATED"/>
    <property type="match status" value="1"/>
</dbReference>
<dbReference type="PANTHER" id="PTHR43098:SF4">
    <property type="entry name" value="BLR3857 PROTEIN"/>
    <property type="match status" value="1"/>
</dbReference>
<dbReference type="Gene3D" id="3.50.50.60">
    <property type="entry name" value="FAD/NAD(P)-binding domain"/>
    <property type="match status" value="2"/>
</dbReference>
<evidence type="ECO:0000256" key="2">
    <source>
        <dbReference type="ARBA" id="ARBA00010139"/>
    </source>
</evidence>
<keyword evidence="4" id="KW-0274">FAD</keyword>
<dbReference type="FunFam" id="3.50.50.60:FF:000341">
    <property type="entry name" value="Baeyer-Villiger monooxygenase"/>
    <property type="match status" value="1"/>
</dbReference>
<comment type="similarity">
    <text evidence="2">Belongs to the FAD-binding monooxygenase family.</text>
</comment>
<dbReference type="EMBL" id="JAAOLE020000001">
    <property type="protein sequence ID" value="NVI43918.1"/>
    <property type="molecule type" value="Genomic_DNA"/>
</dbReference>
<evidence type="ECO:0000256" key="1">
    <source>
        <dbReference type="ARBA" id="ARBA00001974"/>
    </source>
</evidence>
<dbReference type="RefSeq" id="WP_166203343.1">
    <property type="nucleotide sequence ID" value="NZ_CP088285.1"/>
</dbReference>
<dbReference type="InterPro" id="IPR036188">
    <property type="entry name" value="FAD/NAD-bd_sf"/>
</dbReference>
<dbReference type="Pfam" id="PF13738">
    <property type="entry name" value="Pyr_redox_3"/>
    <property type="match status" value="1"/>
</dbReference>
<dbReference type="GO" id="GO:0004497">
    <property type="term" value="F:monooxygenase activity"/>
    <property type="evidence" value="ECO:0007669"/>
    <property type="project" value="UniProtKB-KW"/>
</dbReference>